<evidence type="ECO:0000313" key="1">
    <source>
        <dbReference type="EMBL" id="OWY90710.1"/>
    </source>
</evidence>
<name>A0A225UCR3_9STRA</name>
<organism evidence="1 2">
    <name type="scientific">Phytophthora megakarya</name>
    <dbReference type="NCBI Taxonomy" id="4795"/>
    <lineage>
        <taxon>Eukaryota</taxon>
        <taxon>Sar</taxon>
        <taxon>Stramenopiles</taxon>
        <taxon>Oomycota</taxon>
        <taxon>Peronosporomycetes</taxon>
        <taxon>Peronosporales</taxon>
        <taxon>Peronosporaceae</taxon>
        <taxon>Phytophthora</taxon>
    </lineage>
</organism>
<evidence type="ECO:0000313" key="2">
    <source>
        <dbReference type="Proteomes" id="UP000198211"/>
    </source>
</evidence>
<protein>
    <recommendedName>
        <fullName evidence="3">TKL protein kinase</fullName>
    </recommendedName>
</protein>
<sequence>MNLALCFRLERVLKTLISTRCREHAPRGEKKFIPNSNVAVSHNPVPKGFVIVFIAIILFILLSTHKAISDSKSLCSAHPECVVYAHRWATNDRHCPCLILIDVDLAPKTYEQWVNSVNAYDKVKTLAGAGTLTSLQVINRKLIEWPEELRGCRSLDTIQLIYTDIQHVPVWAKELRSLERIQIEGRYGTPNLIDLPSDMFVDLPRLSMIHLGIHVNLKELPPLTGVPNLQSLTLVWTLQLHQLPSFERTPKLSRLILSLLPRLETIPDLSPRENLVELVVFRPNHVCCNGFVGT</sequence>
<accession>A0A225UCR3</accession>
<evidence type="ECO:0008006" key="3">
    <source>
        <dbReference type="Google" id="ProtNLM"/>
    </source>
</evidence>
<keyword evidence="2" id="KW-1185">Reference proteome</keyword>
<dbReference type="AlphaFoldDB" id="A0A225UCR3"/>
<proteinExistence type="predicted"/>
<dbReference type="Proteomes" id="UP000198211">
    <property type="component" value="Unassembled WGS sequence"/>
</dbReference>
<dbReference type="OrthoDB" id="108262at2759"/>
<dbReference type="Gene3D" id="3.80.10.10">
    <property type="entry name" value="Ribonuclease Inhibitor"/>
    <property type="match status" value="1"/>
</dbReference>
<comment type="caution">
    <text evidence="1">The sequence shown here is derived from an EMBL/GenBank/DDBJ whole genome shotgun (WGS) entry which is preliminary data.</text>
</comment>
<dbReference type="EMBL" id="NBNE01022110">
    <property type="protein sequence ID" value="OWY90710.1"/>
    <property type="molecule type" value="Genomic_DNA"/>
</dbReference>
<feature type="non-terminal residue" evidence="1">
    <location>
        <position position="294"/>
    </location>
</feature>
<gene>
    <name evidence="1" type="ORF">PHMEG_00041038</name>
</gene>
<reference evidence="2" key="1">
    <citation type="submission" date="2017-03" db="EMBL/GenBank/DDBJ databases">
        <title>Phytopthora megakarya and P. palmivora, two closely related causual agents of cacao black pod achieved similar genome size and gene model numbers by different mechanisms.</title>
        <authorList>
            <person name="Ali S."/>
            <person name="Shao J."/>
            <person name="Larry D.J."/>
            <person name="Kronmiller B."/>
            <person name="Shen D."/>
            <person name="Strem M.D."/>
            <person name="Melnick R.L."/>
            <person name="Guiltinan M.J."/>
            <person name="Tyler B.M."/>
            <person name="Meinhardt L.W."/>
            <person name="Bailey B.A."/>
        </authorList>
    </citation>
    <scope>NUCLEOTIDE SEQUENCE [LARGE SCALE GENOMIC DNA]</scope>
    <source>
        <strain evidence="2">zdho120</strain>
    </source>
</reference>
<dbReference type="SUPFAM" id="SSF52058">
    <property type="entry name" value="L domain-like"/>
    <property type="match status" value="1"/>
</dbReference>
<dbReference type="InterPro" id="IPR032675">
    <property type="entry name" value="LRR_dom_sf"/>
</dbReference>